<evidence type="ECO:0000259" key="5">
    <source>
        <dbReference type="PROSITE" id="PS50937"/>
    </source>
</evidence>
<dbReference type="Pfam" id="PF09278">
    <property type="entry name" value="MerR-DNA-bind"/>
    <property type="match status" value="1"/>
</dbReference>
<dbReference type="PANTHER" id="PTHR30204">
    <property type="entry name" value="REDOX-CYCLING DRUG-SENSING TRANSCRIPTIONAL ACTIVATOR SOXR"/>
    <property type="match status" value="1"/>
</dbReference>
<dbReference type="PROSITE" id="PS50937">
    <property type="entry name" value="HTH_MERR_2"/>
    <property type="match status" value="1"/>
</dbReference>
<dbReference type="PANTHER" id="PTHR30204:SF98">
    <property type="entry name" value="HTH-TYPE TRANSCRIPTIONAL REGULATOR ADHR"/>
    <property type="match status" value="1"/>
</dbReference>
<dbReference type="InterPro" id="IPR015358">
    <property type="entry name" value="Tscrpt_reg_MerR_DNA-bd"/>
</dbReference>
<keyword evidence="4" id="KW-0175">Coiled coil</keyword>
<dbReference type="InterPro" id="IPR000551">
    <property type="entry name" value="MerR-type_HTH_dom"/>
</dbReference>
<evidence type="ECO:0000256" key="1">
    <source>
        <dbReference type="ARBA" id="ARBA00023015"/>
    </source>
</evidence>
<sequence>MNSKKVSELMDLTVDTLRYYERIGVIPPVDRDKNGYRDYKTNDLNWIFLAKNLRAAGLSIESLAEFASLAESKEDVKGAQKEILNEQMENLNEKLSDLQRTKDLLQYKIDTYDDHIAKFKSGELDKDNTEELWTMKHFKK</sequence>
<feature type="domain" description="HTH merR-type" evidence="5">
    <location>
        <begin position="1"/>
        <end position="69"/>
    </location>
</feature>
<dbReference type="Proteomes" id="UP000187499">
    <property type="component" value="Chromosome"/>
</dbReference>
<evidence type="ECO:0000313" key="7">
    <source>
        <dbReference type="Proteomes" id="UP000187499"/>
    </source>
</evidence>
<keyword evidence="1" id="KW-0805">Transcription regulation</keyword>
<keyword evidence="2" id="KW-0238">DNA-binding</keyword>
<keyword evidence="7" id="KW-1185">Reference proteome</keyword>
<dbReference type="GO" id="GO:0003700">
    <property type="term" value="F:DNA-binding transcription factor activity"/>
    <property type="evidence" value="ECO:0007669"/>
    <property type="project" value="InterPro"/>
</dbReference>
<evidence type="ECO:0000313" key="6">
    <source>
        <dbReference type="EMBL" id="APX73422.1"/>
    </source>
</evidence>
<name>A0A1P8Q6G2_9LACO</name>
<protein>
    <submittedName>
        <fullName evidence="6">MerR family transcriptional regulator</fullName>
    </submittedName>
</protein>
<reference evidence="7" key="1">
    <citation type="submission" date="2016-12" db="EMBL/GenBank/DDBJ databases">
        <authorList>
            <person name="Jung M.Y."/>
            <person name="Lee S.H."/>
        </authorList>
    </citation>
    <scope>NUCLEOTIDE SEQUENCE [LARGE SCALE GENOMIC DNA]</scope>
    <source>
        <strain evidence="7">WiKim39</strain>
    </source>
</reference>
<dbReference type="InterPro" id="IPR009061">
    <property type="entry name" value="DNA-bd_dom_put_sf"/>
</dbReference>
<dbReference type="RefSeq" id="WP_076618977.1">
    <property type="nucleotide sequence ID" value="NZ_CP019323.1"/>
</dbReference>
<dbReference type="SMART" id="SM00422">
    <property type="entry name" value="HTH_MERR"/>
    <property type="match status" value="1"/>
</dbReference>
<dbReference type="Pfam" id="PF00376">
    <property type="entry name" value="MerR"/>
    <property type="match status" value="1"/>
</dbReference>
<dbReference type="Gene3D" id="1.10.1660.10">
    <property type="match status" value="1"/>
</dbReference>
<dbReference type="SUPFAM" id="SSF46955">
    <property type="entry name" value="Putative DNA-binding domain"/>
    <property type="match status" value="1"/>
</dbReference>
<accession>A0A1P8Q6G2</accession>
<proteinExistence type="predicted"/>
<organism evidence="6 7">
    <name type="scientific">Companilactobacillus allii</name>
    <dbReference type="NCBI Taxonomy" id="1847728"/>
    <lineage>
        <taxon>Bacteria</taxon>
        <taxon>Bacillati</taxon>
        <taxon>Bacillota</taxon>
        <taxon>Bacilli</taxon>
        <taxon>Lactobacillales</taxon>
        <taxon>Lactobacillaceae</taxon>
        <taxon>Companilactobacillus</taxon>
    </lineage>
</organism>
<dbReference type="EMBL" id="CP019323">
    <property type="protein sequence ID" value="APX73422.1"/>
    <property type="molecule type" value="Genomic_DNA"/>
</dbReference>
<gene>
    <name evidence="6" type="ORF">BTM29_11860</name>
</gene>
<evidence type="ECO:0000256" key="4">
    <source>
        <dbReference type="SAM" id="Coils"/>
    </source>
</evidence>
<keyword evidence="3" id="KW-0804">Transcription</keyword>
<dbReference type="AlphaFoldDB" id="A0A1P8Q6G2"/>
<dbReference type="CDD" id="cd01109">
    <property type="entry name" value="HTH_YyaN"/>
    <property type="match status" value="1"/>
</dbReference>
<feature type="coiled-coil region" evidence="4">
    <location>
        <begin position="69"/>
        <end position="108"/>
    </location>
</feature>
<dbReference type="InterPro" id="IPR047057">
    <property type="entry name" value="MerR_fam"/>
</dbReference>
<dbReference type="GO" id="GO:0003677">
    <property type="term" value="F:DNA binding"/>
    <property type="evidence" value="ECO:0007669"/>
    <property type="project" value="UniProtKB-KW"/>
</dbReference>
<evidence type="ECO:0000256" key="2">
    <source>
        <dbReference type="ARBA" id="ARBA00023125"/>
    </source>
</evidence>
<evidence type="ECO:0000256" key="3">
    <source>
        <dbReference type="ARBA" id="ARBA00023163"/>
    </source>
</evidence>
<dbReference type="OrthoDB" id="9811174at2"/>
<dbReference type="STRING" id="1847728.BTM29_11860"/>
<dbReference type="KEGG" id="lalw:BTM29_11860"/>